<dbReference type="Gene3D" id="3.40.50.720">
    <property type="entry name" value="NAD(P)-binding Rossmann-like Domain"/>
    <property type="match status" value="1"/>
</dbReference>
<evidence type="ECO:0000313" key="5">
    <source>
        <dbReference type="Proteomes" id="UP001596119"/>
    </source>
</evidence>
<dbReference type="InterPro" id="IPR002347">
    <property type="entry name" value="SDR_fam"/>
</dbReference>
<dbReference type="Proteomes" id="UP001596119">
    <property type="component" value="Unassembled WGS sequence"/>
</dbReference>
<accession>A0ABW1I9Z2</accession>
<comment type="caution">
    <text evidence="4">The sequence shown here is derived from an EMBL/GenBank/DDBJ whole genome shotgun (WGS) entry which is preliminary data.</text>
</comment>
<comment type="similarity">
    <text evidence="1">Belongs to the short-chain dehydrogenases/reductases (SDR) family.</text>
</comment>
<evidence type="ECO:0000256" key="3">
    <source>
        <dbReference type="ARBA" id="ARBA00023027"/>
    </source>
</evidence>
<dbReference type="PRINTS" id="PR00080">
    <property type="entry name" value="SDRFAMILY"/>
</dbReference>
<dbReference type="PROSITE" id="PS00061">
    <property type="entry name" value="ADH_SHORT"/>
    <property type="match status" value="1"/>
</dbReference>
<dbReference type="NCBIfam" id="TIGR03971">
    <property type="entry name" value="SDR_subfam_1"/>
    <property type="match status" value="1"/>
</dbReference>
<evidence type="ECO:0000256" key="2">
    <source>
        <dbReference type="ARBA" id="ARBA00023002"/>
    </source>
</evidence>
<keyword evidence="2" id="KW-0560">Oxidoreductase</keyword>
<protein>
    <submittedName>
        <fullName evidence="4">Mycofactocin-coupled SDR family oxidoreductase</fullName>
    </submittedName>
</protein>
<reference evidence="5" key="1">
    <citation type="journal article" date="2019" name="Int. J. Syst. Evol. Microbiol.">
        <title>The Global Catalogue of Microorganisms (GCM) 10K type strain sequencing project: providing services to taxonomists for standard genome sequencing and annotation.</title>
        <authorList>
            <consortium name="The Broad Institute Genomics Platform"/>
            <consortium name="The Broad Institute Genome Sequencing Center for Infectious Disease"/>
            <person name="Wu L."/>
            <person name="Ma J."/>
        </authorList>
    </citation>
    <scope>NUCLEOTIDE SEQUENCE [LARGE SCALE GENOMIC DNA]</scope>
    <source>
        <strain evidence="5">CGMCC 4.7397</strain>
    </source>
</reference>
<dbReference type="CDD" id="cd05233">
    <property type="entry name" value="SDR_c"/>
    <property type="match status" value="1"/>
</dbReference>
<proteinExistence type="inferred from homology"/>
<keyword evidence="3" id="KW-0520">NAD</keyword>
<dbReference type="Pfam" id="PF13561">
    <property type="entry name" value="adh_short_C2"/>
    <property type="match status" value="1"/>
</dbReference>
<dbReference type="SUPFAM" id="SSF51735">
    <property type="entry name" value="NAD(P)-binding Rossmann-fold domains"/>
    <property type="match status" value="1"/>
</dbReference>
<dbReference type="InterPro" id="IPR036291">
    <property type="entry name" value="NAD(P)-bd_dom_sf"/>
</dbReference>
<evidence type="ECO:0000313" key="4">
    <source>
        <dbReference type="EMBL" id="MFC5950438.1"/>
    </source>
</evidence>
<evidence type="ECO:0000256" key="1">
    <source>
        <dbReference type="ARBA" id="ARBA00006484"/>
    </source>
</evidence>
<dbReference type="InterPro" id="IPR020904">
    <property type="entry name" value="Sc_DH/Rdtase_CS"/>
</dbReference>
<dbReference type="PRINTS" id="PR00081">
    <property type="entry name" value="GDHRDH"/>
</dbReference>
<sequence>MSGLQGKVALITGAARGQGRSHAIRLAEDGADIIAIDVAEDIPTVPFPGATPEDLAETVSLVEKLDRRIVARQVDVRDVSALTEAVSDGVTELGGRLDIVLANAGIFGTPGKVWEMSDELWQTTIDVNLTGVFTTVRAAVPHMLAAGNGGSIVLTSSAAGLKGVPNYGNYAAAKHGVTGLAKTLAMELAEHGIRVNSVHPGSVDTTMIINDTTFKVFAPDLEHPTKEDVSANFATTNLLPIPWLEPRDISNAVAWLVSDEARYVTGIQLPVDAGMNAK</sequence>
<dbReference type="RefSeq" id="WP_379567571.1">
    <property type="nucleotide sequence ID" value="NZ_JBHSQK010000047.1"/>
</dbReference>
<dbReference type="EMBL" id="JBHSQK010000047">
    <property type="protein sequence ID" value="MFC5950438.1"/>
    <property type="molecule type" value="Genomic_DNA"/>
</dbReference>
<name>A0ABW1I9Z2_9PSEU</name>
<dbReference type="InterPro" id="IPR023985">
    <property type="entry name" value="SDR_subfam_1"/>
</dbReference>
<dbReference type="PANTHER" id="PTHR24321:SF8">
    <property type="entry name" value="ESTRADIOL 17-BETA-DEHYDROGENASE 8-RELATED"/>
    <property type="match status" value="1"/>
</dbReference>
<keyword evidence="5" id="KW-1185">Reference proteome</keyword>
<dbReference type="PANTHER" id="PTHR24321">
    <property type="entry name" value="DEHYDROGENASES, SHORT CHAIN"/>
    <property type="match status" value="1"/>
</dbReference>
<dbReference type="NCBIfam" id="NF009467">
    <property type="entry name" value="PRK12826.1-3"/>
    <property type="match status" value="1"/>
</dbReference>
<organism evidence="4 5">
    <name type="scientific">Pseudonocardia lutea</name>
    <dbReference type="NCBI Taxonomy" id="2172015"/>
    <lineage>
        <taxon>Bacteria</taxon>
        <taxon>Bacillati</taxon>
        <taxon>Actinomycetota</taxon>
        <taxon>Actinomycetes</taxon>
        <taxon>Pseudonocardiales</taxon>
        <taxon>Pseudonocardiaceae</taxon>
        <taxon>Pseudonocardia</taxon>
    </lineage>
</organism>
<gene>
    <name evidence="4" type="ORF">ACFQH9_19395</name>
</gene>